<name>A0ABS2SSA3_9BACI</name>
<dbReference type="PANTHER" id="PTHR43280:SF28">
    <property type="entry name" value="HTH-TYPE TRANSCRIPTIONAL ACTIVATOR RHAS"/>
    <property type="match status" value="1"/>
</dbReference>
<dbReference type="InterPro" id="IPR009057">
    <property type="entry name" value="Homeodomain-like_sf"/>
</dbReference>
<reference evidence="5" key="1">
    <citation type="submission" date="2021-01" db="EMBL/GenBank/DDBJ databases">
        <title>Genomic Encyclopedia of Type Strains, Phase IV (KMG-IV): sequencing the most valuable type-strain genomes for metagenomic binning, comparative biology and taxonomic classification.</title>
        <authorList>
            <person name="Goeker M."/>
        </authorList>
    </citation>
    <scope>NUCLEOTIDE SEQUENCE</scope>
    <source>
        <strain evidence="5">DSM 21943</strain>
    </source>
</reference>
<dbReference type="SUPFAM" id="SSF46689">
    <property type="entry name" value="Homeodomain-like"/>
    <property type="match status" value="2"/>
</dbReference>
<dbReference type="Gene3D" id="1.10.10.60">
    <property type="entry name" value="Homeodomain-like"/>
    <property type="match status" value="2"/>
</dbReference>
<gene>
    <name evidence="5" type="ORF">JOC54_000393</name>
</gene>
<evidence type="ECO:0000256" key="2">
    <source>
        <dbReference type="ARBA" id="ARBA00023125"/>
    </source>
</evidence>
<accession>A0ABS2SSA3</accession>
<dbReference type="InterPro" id="IPR014710">
    <property type="entry name" value="RmlC-like_jellyroll"/>
</dbReference>
<keyword evidence="1" id="KW-0805">Transcription regulation</keyword>
<dbReference type="PANTHER" id="PTHR43280">
    <property type="entry name" value="ARAC-FAMILY TRANSCRIPTIONAL REGULATOR"/>
    <property type="match status" value="1"/>
</dbReference>
<keyword evidence="2" id="KW-0238">DNA-binding</keyword>
<keyword evidence="6" id="KW-1185">Reference proteome</keyword>
<comment type="caution">
    <text evidence="5">The sequence shown here is derived from an EMBL/GenBank/DDBJ whole genome shotgun (WGS) entry which is preliminary data.</text>
</comment>
<dbReference type="SMART" id="SM00342">
    <property type="entry name" value="HTH_ARAC"/>
    <property type="match status" value="1"/>
</dbReference>
<evidence type="ECO:0000313" key="5">
    <source>
        <dbReference type="EMBL" id="MBM7837162.1"/>
    </source>
</evidence>
<dbReference type="SUPFAM" id="SSF51215">
    <property type="entry name" value="Regulatory protein AraC"/>
    <property type="match status" value="1"/>
</dbReference>
<evidence type="ECO:0000256" key="1">
    <source>
        <dbReference type="ARBA" id="ARBA00023015"/>
    </source>
</evidence>
<dbReference type="InterPro" id="IPR037923">
    <property type="entry name" value="HTH-like"/>
</dbReference>
<dbReference type="PROSITE" id="PS01124">
    <property type="entry name" value="HTH_ARAC_FAMILY_2"/>
    <property type="match status" value="1"/>
</dbReference>
<feature type="domain" description="HTH araC/xylS-type" evidence="4">
    <location>
        <begin position="186"/>
        <end position="284"/>
    </location>
</feature>
<dbReference type="Gene3D" id="2.60.120.10">
    <property type="entry name" value="Jelly Rolls"/>
    <property type="match status" value="1"/>
</dbReference>
<organism evidence="5 6">
    <name type="scientific">Shouchella xiaoxiensis</name>
    <dbReference type="NCBI Taxonomy" id="766895"/>
    <lineage>
        <taxon>Bacteria</taxon>
        <taxon>Bacillati</taxon>
        <taxon>Bacillota</taxon>
        <taxon>Bacilli</taxon>
        <taxon>Bacillales</taxon>
        <taxon>Bacillaceae</taxon>
        <taxon>Shouchella</taxon>
    </lineage>
</organism>
<evidence type="ECO:0000313" key="6">
    <source>
        <dbReference type="Proteomes" id="UP001179280"/>
    </source>
</evidence>
<protein>
    <submittedName>
        <fullName evidence="5">YesN/AraC family two-component response regulator</fullName>
    </submittedName>
</protein>
<evidence type="ECO:0000259" key="4">
    <source>
        <dbReference type="PROSITE" id="PS01124"/>
    </source>
</evidence>
<proteinExistence type="predicted"/>
<keyword evidence="3" id="KW-0804">Transcription</keyword>
<sequence length="288" mass="34493">MKKPLFQLIPEHKQTIDWHNNKLFFPEDYNGYYHWHQGFELLIIFKGTGNVVLNQRMTPITSNRLFFFQPFQLHHVAPLIDTTYERATLHFDPIHTEKILQMYPSMVPFFHHIQHDTFLHQFIDFADDSTYIKHLCNTYDKAIKHCSVKEQNDRENLLLIQLLSYVQHRFKQHSPNLSTRTVHYAERIMRWIEAHLSETFQLDELADDLYLSKSYISKLFRKETGSSITDYLTARRVKEACHLLQTSDLALDAICTRIGLSNVSYFIQMFKRETNITPHQYRLEHRYQ</sequence>
<dbReference type="PROSITE" id="PS00041">
    <property type="entry name" value="HTH_ARAC_FAMILY_1"/>
    <property type="match status" value="1"/>
</dbReference>
<dbReference type="Proteomes" id="UP001179280">
    <property type="component" value="Unassembled WGS sequence"/>
</dbReference>
<dbReference type="InterPro" id="IPR003313">
    <property type="entry name" value="AraC-bd"/>
</dbReference>
<dbReference type="InterPro" id="IPR018060">
    <property type="entry name" value="HTH_AraC"/>
</dbReference>
<dbReference type="EMBL" id="JAFBCV010000001">
    <property type="protein sequence ID" value="MBM7837162.1"/>
    <property type="molecule type" value="Genomic_DNA"/>
</dbReference>
<dbReference type="RefSeq" id="WP_204464027.1">
    <property type="nucleotide sequence ID" value="NZ_JAFBCV010000001.1"/>
</dbReference>
<dbReference type="InterPro" id="IPR018062">
    <property type="entry name" value="HTH_AraC-typ_CS"/>
</dbReference>
<dbReference type="Pfam" id="PF12833">
    <property type="entry name" value="HTH_18"/>
    <property type="match status" value="1"/>
</dbReference>
<evidence type="ECO:0000256" key="3">
    <source>
        <dbReference type="ARBA" id="ARBA00023163"/>
    </source>
</evidence>
<dbReference type="Pfam" id="PF02311">
    <property type="entry name" value="AraC_binding"/>
    <property type="match status" value="1"/>
</dbReference>